<accession>K1R9A9</accession>
<dbReference type="AlphaFoldDB" id="K1R9A9"/>
<dbReference type="EMBL" id="JH818432">
    <property type="protein sequence ID" value="EKC42363.1"/>
    <property type="molecule type" value="Genomic_DNA"/>
</dbReference>
<dbReference type="InParanoid" id="K1R9A9"/>
<sequence>MSNTLCHKSPVIEARFFCKPGRRSYPEKRRVLHAQVLPLQASSEYLESKTSRMNPDLYIYYYVIEKQTRDRAENCNQHSTRALACLALTGVPQRRVGV</sequence>
<evidence type="ECO:0000313" key="1">
    <source>
        <dbReference type="EMBL" id="EKC42363.1"/>
    </source>
</evidence>
<name>K1R9A9_MAGGI</name>
<protein>
    <submittedName>
        <fullName evidence="1">Uncharacterized protein</fullName>
    </submittedName>
</protein>
<reference evidence="1" key="1">
    <citation type="journal article" date="2012" name="Nature">
        <title>The oyster genome reveals stress adaptation and complexity of shell formation.</title>
        <authorList>
            <person name="Zhang G."/>
            <person name="Fang X."/>
            <person name="Guo X."/>
            <person name="Li L."/>
            <person name="Luo R."/>
            <person name="Xu F."/>
            <person name="Yang P."/>
            <person name="Zhang L."/>
            <person name="Wang X."/>
            <person name="Qi H."/>
            <person name="Xiong Z."/>
            <person name="Que H."/>
            <person name="Xie Y."/>
            <person name="Holland P.W."/>
            <person name="Paps J."/>
            <person name="Zhu Y."/>
            <person name="Wu F."/>
            <person name="Chen Y."/>
            <person name="Wang J."/>
            <person name="Peng C."/>
            <person name="Meng J."/>
            <person name="Yang L."/>
            <person name="Liu J."/>
            <person name="Wen B."/>
            <person name="Zhang N."/>
            <person name="Huang Z."/>
            <person name="Zhu Q."/>
            <person name="Feng Y."/>
            <person name="Mount A."/>
            <person name="Hedgecock D."/>
            <person name="Xu Z."/>
            <person name="Liu Y."/>
            <person name="Domazet-Loso T."/>
            <person name="Du Y."/>
            <person name="Sun X."/>
            <person name="Zhang S."/>
            <person name="Liu B."/>
            <person name="Cheng P."/>
            <person name="Jiang X."/>
            <person name="Li J."/>
            <person name="Fan D."/>
            <person name="Wang W."/>
            <person name="Fu W."/>
            <person name="Wang T."/>
            <person name="Wang B."/>
            <person name="Zhang J."/>
            <person name="Peng Z."/>
            <person name="Li Y."/>
            <person name="Li N."/>
            <person name="Wang J."/>
            <person name="Chen M."/>
            <person name="He Y."/>
            <person name="Tan F."/>
            <person name="Song X."/>
            <person name="Zheng Q."/>
            <person name="Huang R."/>
            <person name="Yang H."/>
            <person name="Du X."/>
            <person name="Chen L."/>
            <person name="Yang M."/>
            <person name="Gaffney P.M."/>
            <person name="Wang S."/>
            <person name="Luo L."/>
            <person name="She Z."/>
            <person name="Ming Y."/>
            <person name="Huang W."/>
            <person name="Zhang S."/>
            <person name="Huang B."/>
            <person name="Zhang Y."/>
            <person name="Qu T."/>
            <person name="Ni P."/>
            <person name="Miao G."/>
            <person name="Wang J."/>
            <person name="Wang Q."/>
            <person name="Steinberg C.E."/>
            <person name="Wang H."/>
            <person name="Li N."/>
            <person name="Qian L."/>
            <person name="Zhang G."/>
            <person name="Li Y."/>
            <person name="Yang H."/>
            <person name="Liu X."/>
            <person name="Wang J."/>
            <person name="Yin Y."/>
            <person name="Wang J."/>
        </authorList>
    </citation>
    <scope>NUCLEOTIDE SEQUENCE [LARGE SCALE GENOMIC DNA]</scope>
    <source>
        <strain evidence="1">05x7-T-G4-1.051#20</strain>
    </source>
</reference>
<dbReference type="HOGENOM" id="CLU_2335654_0_0_1"/>
<proteinExistence type="predicted"/>
<gene>
    <name evidence="1" type="ORF">CGI_10018274</name>
</gene>
<organism evidence="1">
    <name type="scientific">Magallana gigas</name>
    <name type="common">Pacific oyster</name>
    <name type="synonym">Crassostrea gigas</name>
    <dbReference type="NCBI Taxonomy" id="29159"/>
    <lineage>
        <taxon>Eukaryota</taxon>
        <taxon>Metazoa</taxon>
        <taxon>Spiralia</taxon>
        <taxon>Lophotrochozoa</taxon>
        <taxon>Mollusca</taxon>
        <taxon>Bivalvia</taxon>
        <taxon>Autobranchia</taxon>
        <taxon>Pteriomorphia</taxon>
        <taxon>Ostreida</taxon>
        <taxon>Ostreoidea</taxon>
        <taxon>Ostreidae</taxon>
        <taxon>Magallana</taxon>
    </lineage>
</organism>